<dbReference type="EMBL" id="WTPW01000151">
    <property type="protein sequence ID" value="KAF0541555.1"/>
    <property type="molecule type" value="Genomic_DNA"/>
</dbReference>
<protein>
    <submittedName>
        <fullName evidence="1">Uncharacterized protein</fullName>
    </submittedName>
</protein>
<comment type="caution">
    <text evidence="1">The sequence shown here is derived from an EMBL/GenBank/DDBJ whole genome shotgun (WGS) entry which is preliminary data.</text>
</comment>
<organism evidence="1 2">
    <name type="scientific">Gigaspora margarita</name>
    <dbReference type="NCBI Taxonomy" id="4874"/>
    <lineage>
        <taxon>Eukaryota</taxon>
        <taxon>Fungi</taxon>
        <taxon>Fungi incertae sedis</taxon>
        <taxon>Mucoromycota</taxon>
        <taxon>Glomeromycotina</taxon>
        <taxon>Glomeromycetes</taxon>
        <taxon>Diversisporales</taxon>
        <taxon>Gigasporaceae</taxon>
        <taxon>Gigaspora</taxon>
    </lineage>
</organism>
<gene>
    <name evidence="1" type="ORF">F8M41_005326</name>
</gene>
<name>A0A8H4AXD1_GIGMA</name>
<evidence type="ECO:0000313" key="1">
    <source>
        <dbReference type="EMBL" id="KAF0541555.1"/>
    </source>
</evidence>
<dbReference type="AlphaFoldDB" id="A0A8H4AXD1"/>
<reference evidence="1 2" key="1">
    <citation type="journal article" date="2019" name="Environ. Microbiol.">
        <title>At the nexus of three kingdoms: the genome of the mycorrhizal fungus Gigaspora margarita provides insights into plant, endobacterial and fungal interactions.</title>
        <authorList>
            <person name="Venice F."/>
            <person name="Ghignone S."/>
            <person name="Salvioli di Fossalunga A."/>
            <person name="Amselem J."/>
            <person name="Novero M."/>
            <person name="Xianan X."/>
            <person name="Sedzielewska Toro K."/>
            <person name="Morin E."/>
            <person name="Lipzen A."/>
            <person name="Grigoriev I.V."/>
            <person name="Henrissat B."/>
            <person name="Martin F.M."/>
            <person name="Bonfante P."/>
        </authorList>
    </citation>
    <scope>NUCLEOTIDE SEQUENCE [LARGE SCALE GENOMIC DNA]</scope>
    <source>
        <strain evidence="1 2">BEG34</strain>
    </source>
</reference>
<evidence type="ECO:0000313" key="2">
    <source>
        <dbReference type="Proteomes" id="UP000439903"/>
    </source>
</evidence>
<sequence length="105" mass="12397">MPLFIEDLRRQEVSFQSLPAVEGSDWHEQVKGLCTRISSPSTNSTTRLGYYYYLGTLCEVYSWNEIARNEIRQYFQPRKCPDIWKTAQRTFKLYSIRGLDNLFSS</sequence>
<accession>A0A8H4AXD1</accession>
<keyword evidence="2" id="KW-1185">Reference proteome</keyword>
<dbReference type="OrthoDB" id="2466346at2759"/>
<proteinExistence type="predicted"/>
<dbReference type="Proteomes" id="UP000439903">
    <property type="component" value="Unassembled WGS sequence"/>
</dbReference>